<dbReference type="InterPro" id="IPR050490">
    <property type="entry name" value="Bact_solute-bd_prot1"/>
</dbReference>
<dbReference type="AlphaFoldDB" id="A0A268ELQ0"/>
<feature type="chain" id="PRO_5038916854" evidence="1">
    <location>
        <begin position="21"/>
        <end position="423"/>
    </location>
</feature>
<dbReference type="RefSeq" id="WP_095266637.1">
    <property type="nucleotide sequence ID" value="NZ_NPBY01000059.1"/>
</dbReference>
<gene>
    <name evidence="2" type="ORF">CHH67_18215</name>
</gene>
<accession>A0A268ELQ0</accession>
<comment type="caution">
    <text evidence="2">The sequence shown here is derived from an EMBL/GenBank/DDBJ whole genome shotgun (WGS) entry which is preliminary data.</text>
</comment>
<sequence>MKRKSLLFVVVMLVSVILGACGSNNDSATGNNGSASEPNQVKLSILAWNNESEMKPVLQGFQEKYPHITFDFQFAPPVRDYISKLQTMLLSDSATDIFMIAAENRNEIIDGGHALDLTDYPFMEVMLDSNKPMLSKDGRTYAFTQNGWVGGWFYNKALFEQAGITELPQTWDEFVEVCLKLKEAGIIPLYDNMQDLTQVHSALYGNMVLSQDPEFDDKIFAGEKTFADGWTEVFNVWKRDLIDTGILTPDMIGLTGEQVESEFALGNVAMFFSGPWVLDKLDQTPDLDYGVMGLPGFEEGQRYYVGAPGVGFAVNSKTPRQEEALLFLEYLSSEEGLQLFYEGTGLIMTAEGFEAEVHPALQQAYEEGLIEGNIYLPMVTWPRYQEALRNQFVVSTQDVAVGKISVDEAIQAIDRKFEEMENY</sequence>
<dbReference type="PROSITE" id="PS51257">
    <property type="entry name" value="PROKAR_LIPOPROTEIN"/>
    <property type="match status" value="1"/>
</dbReference>
<dbReference type="PANTHER" id="PTHR43649:SF12">
    <property type="entry name" value="DIACETYLCHITOBIOSE BINDING PROTEIN DASA"/>
    <property type="match status" value="1"/>
</dbReference>
<dbReference type="EMBL" id="NPBY01000059">
    <property type="protein sequence ID" value="PAD74046.1"/>
    <property type="molecule type" value="Genomic_DNA"/>
</dbReference>
<keyword evidence="1" id="KW-0732">Signal</keyword>
<evidence type="ECO:0000313" key="3">
    <source>
        <dbReference type="Proteomes" id="UP000215596"/>
    </source>
</evidence>
<evidence type="ECO:0000313" key="2">
    <source>
        <dbReference type="EMBL" id="PAD74046.1"/>
    </source>
</evidence>
<organism evidence="2 3">
    <name type="scientific">Paenibacillus campinasensis</name>
    <dbReference type="NCBI Taxonomy" id="66347"/>
    <lineage>
        <taxon>Bacteria</taxon>
        <taxon>Bacillati</taxon>
        <taxon>Bacillota</taxon>
        <taxon>Bacilli</taxon>
        <taxon>Bacillales</taxon>
        <taxon>Paenibacillaceae</taxon>
        <taxon>Paenibacillus</taxon>
    </lineage>
</organism>
<dbReference type="Pfam" id="PF01547">
    <property type="entry name" value="SBP_bac_1"/>
    <property type="match status" value="1"/>
</dbReference>
<protein>
    <submittedName>
        <fullName evidence="2">Sugar ABC transporter substrate-binding protein</fullName>
    </submittedName>
</protein>
<dbReference type="OrthoDB" id="9798191at2"/>
<feature type="signal peptide" evidence="1">
    <location>
        <begin position="1"/>
        <end position="20"/>
    </location>
</feature>
<dbReference type="PANTHER" id="PTHR43649">
    <property type="entry name" value="ARABINOSE-BINDING PROTEIN-RELATED"/>
    <property type="match status" value="1"/>
</dbReference>
<dbReference type="InterPro" id="IPR006059">
    <property type="entry name" value="SBP"/>
</dbReference>
<dbReference type="SUPFAM" id="SSF53850">
    <property type="entry name" value="Periplasmic binding protein-like II"/>
    <property type="match status" value="1"/>
</dbReference>
<name>A0A268ELQ0_9BACL</name>
<reference evidence="2 3" key="1">
    <citation type="submission" date="2017-07" db="EMBL/GenBank/DDBJ databases">
        <title>Isolation and whole genome analysis of endospore-forming bacteria from heroin.</title>
        <authorList>
            <person name="Kalinowski J."/>
            <person name="Ahrens B."/>
            <person name="Al-Dilaimi A."/>
            <person name="Winkler A."/>
            <person name="Wibberg D."/>
            <person name="Schleenbecker U."/>
            <person name="Ruckert C."/>
            <person name="Wolfel R."/>
            <person name="Grass G."/>
        </authorList>
    </citation>
    <scope>NUCLEOTIDE SEQUENCE [LARGE SCALE GENOMIC DNA]</scope>
    <source>
        <strain evidence="2 3">7537-G1</strain>
    </source>
</reference>
<evidence type="ECO:0000256" key="1">
    <source>
        <dbReference type="SAM" id="SignalP"/>
    </source>
</evidence>
<proteinExistence type="predicted"/>
<dbReference type="Proteomes" id="UP000215596">
    <property type="component" value="Unassembled WGS sequence"/>
</dbReference>
<dbReference type="Gene3D" id="3.40.190.10">
    <property type="entry name" value="Periplasmic binding protein-like II"/>
    <property type="match status" value="2"/>
</dbReference>